<name>A0A1Y2HFT9_9FUNG</name>
<feature type="region of interest" description="Disordered" evidence="1">
    <location>
        <begin position="1"/>
        <end position="25"/>
    </location>
</feature>
<evidence type="ECO:0000313" key="3">
    <source>
        <dbReference type="Proteomes" id="UP000193411"/>
    </source>
</evidence>
<feature type="compositionally biased region" description="Low complexity" evidence="1">
    <location>
        <begin position="394"/>
        <end position="442"/>
    </location>
</feature>
<gene>
    <name evidence="2" type="ORF">BCR44DRAFT_1440116</name>
</gene>
<feature type="compositionally biased region" description="Pro residues" evidence="1">
    <location>
        <begin position="189"/>
        <end position="199"/>
    </location>
</feature>
<feature type="compositionally biased region" description="Gly residues" evidence="1">
    <location>
        <begin position="775"/>
        <end position="789"/>
    </location>
</feature>
<sequence>MFATMSAGISSAHAPRPAPTSPVSELSTVTNLSAFTAMSSTSPSPDMNLIVQERDALRQQNEQLWALVEKQRQVIFSLKTQITQLRQGAVAADGSSAVAQAQVSTPMSVSAAVATGGLGPTPSPTTAMLESPSLALPPNGPVPSASEAATFAAQQQQQQPRQRTPPMQMVPQRANTTDASMALPSSSIPTPPNDPPMPSAAPARSRSFSNPTAPLQSSALASNPPMAVPALPPKVISAPPTTSSPPAILSPVRATMAPPMTPGASISSAPAPAPPSRSNTYPANAMPSSSSSPDNNSQLAQPQPSTPQRSATLDQLPSSPASASAKSSPRKSLTITPMRVATASDHIEPLSPKPVVAGGPASRASVISLNDPRYSYLAYYDDLMTDPDEDEAKSTTTSASSAAPNPLTSEPPLSAAEAAEQADQLTDLASAAAPGSATGSPAKKSIVPANKAFRLGRLRPSSQLADHEVRPSARVQFAAETFIHEASDEEWGSEGEESFTNGGALGDDAQWGNSGGNNNDEYYEDDGESVDGSDLTGSDMAVAVAPTTFQQQQQQPQSQGQVQFPQRSRSSMAAPPPHSSSSRMSQASGRVPPPRQHSRTHARDSIFLTKKNGGMYNPPRAFVNETRMSMMGNAPAPSAMAALLQGQGATTSGLPQPSAAPQFPTRGAASIHRGGDAGVSSPTTAGPPVPLPPTQQSGLPPMRTAASPSAARASQFYQQQQHHHQQQQQHPIDQIDEELIRRLLSGDRSQLQEQLKGLSPTQIAALQNMLRDRMGGPGQGGQQQPGAGGRPMSPRTTGP</sequence>
<feature type="compositionally biased region" description="Acidic residues" evidence="1">
    <location>
        <begin position="487"/>
        <end position="497"/>
    </location>
</feature>
<feature type="compositionally biased region" description="Acidic residues" evidence="1">
    <location>
        <begin position="521"/>
        <end position="531"/>
    </location>
</feature>
<feature type="compositionally biased region" description="Low complexity" evidence="1">
    <location>
        <begin position="549"/>
        <end position="588"/>
    </location>
</feature>
<dbReference type="EMBL" id="MCFL01000045">
    <property type="protein sequence ID" value="ORZ32563.1"/>
    <property type="molecule type" value="Genomic_DNA"/>
</dbReference>
<protein>
    <submittedName>
        <fullName evidence="2">Uncharacterized protein</fullName>
    </submittedName>
</protein>
<evidence type="ECO:0000256" key="1">
    <source>
        <dbReference type="SAM" id="MobiDB-lite"/>
    </source>
</evidence>
<feature type="region of interest" description="Disordered" evidence="1">
    <location>
        <begin position="767"/>
        <end position="799"/>
    </location>
</feature>
<feature type="compositionally biased region" description="Low complexity" evidence="1">
    <location>
        <begin position="236"/>
        <end position="251"/>
    </location>
</feature>
<dbReference type="AlphaFoldDB" id="A0A1Y2HFT9"/>
<feature type="compositionally biased region" description="Low complexity" evidence="1">
    <location>
        <begin position="200"/>
        <end position="209"/>
    </location>
</feature>
<evidence type="ECO:0000313" key="2">
    <source>
        <dbReference type="EMBL" id="ORZ32563.1"/>
    </source>
</evidence>
<feature type="region of interest" description="Disordered" evidence="1">
    <location>
        <begin position="387"/>
        <end position="446"/>
    </location>
</feature>
<dbReference type="OrthoDB" id="5577564at2759"/>
<proteinExistence type="predicted"/>
<feature type="compositionally biased region" description="Polar residues" evidence="1">
    <location>
        <begin position="298"/>
        <end position="316"/>
    </location>
</feature>
<feature type="region of interest" description="Disordered" evidence="1">
    <location>
        <begin position="117"/>
        <end position="335"/>
    </location>
</feature>
<organism evidence="2 3">
    <name type="scientific">Catenaria anguillulae PL171</name>
    <dbReference type="NCBI Taxonomy" id="765915"/>
    <lineage>
        <taxon>Eukaryota</taxon>
        <taxon>Fungi</taxon>
        <taxon>Fungi incertae sedis</taxon>
        <taxon>Blastocladiomycota</taxon>
        <taxon>Blastocladiomycetes</taxon>
        <taxon>Blastocladiales</taxon>
        <taxon>Catenariaceae</taxon>
        <taxon>Catenaria</taxon>
    </lineage>
</organism>
<comment type="caution">
    <text evidence="2">The sequence shown here is derived from an EMBL/GenBank/DDBJ whole genome shotgun (WGS) entry which is preliminary data.</text>
</comment>
<feature type="region of interest" description="Disordered" evidence="1">
    <location>
        <begin position="647"/>
        <end position="730"/>
    </location>
</feature>
<feature type="compositionally biased region" description="Low complexity" evidence="1">
    <location>
        <begin position="705"/>
        <end position="730"/>
    </location>
</feature>
<feature type="region of interest" description="Disordered" evidence="1">
    <location>
        <begin position="485"/>
        <end position="621"/>
    </location>
</feature>
<dbReference type="Proteomes" id="UP000193411">
    <property type="component" value="Unassembled WGS sequence"/>
</dbReference>
<accession>A0A1Y2HFT9</accession>
<feature type="compositionally biased region" description="Low complexity" evidence="1">
    <location>
        <begin position="287"/>
        <end position="297"/>
    </location>
</feature>
<keyword evidence="3" id="KW-1185">Reference proteome</keyword>
<feature type="compositionally biased region" description="Low complexity" evidence="1">
    <location>
        <begin position="154"/>
        <end position="173"/>
    </location>
</feature>
<feature type="compositionally biased region" description="Polar residues" evidence="1">
    <location>
        <begin position="210"/>
        <end position="221"/>
    </location>
</feature>
<reference evidence="2 3" key="1">
    <citation type="submission" date="2016-07" db="EMBL/GenBank/DDBJ databases">
        <title>Pervasive Adenine N6-methylation of Active Genes in Fungi.</title>
        <authorList>
            <consortium name="DOE Joint Genome Institute"/>
            <person name="Mondo S.J."/>
            <person name="Dannebaum R.O."/>
            <person name="Kuo R.C."/>
            <person name="Labutti K."/>
            <person name="Haridas S."/>
            <person name="Kuo A."/>
            <person name="Salamov A."/>
            <person name="Ahrendt S.R."/>
            <person name="Lipzen A."/>
            <person name="Sullivan W."/>
            <person name="Andreopoulos W.B."/>
            <person name="Clum A."/>
            <person name="Lindquist E."/>
            <person name="Daum C."/>
            <person name="Ramamoorthy G.K."/>
            <person name="Gryganskyi A."/>
            <person name="Culley D."/>
            <person name="Magnuson J.K."/>
            <person name="James T.Y."/>
            <person name="O'Malley M.A."/>
            <person name="Stajich J.E."/>
            <person name="Spatafora J.W."/>
            <person name="Visel A."/>
            <person name="Grigoriev I.V."/>
        </authorList>
    </citation>
    <scope>NUCLEOTIDE SEQUENCE [LARGE SCALE GENOMIC DNA]</scope>
    <source>
        <strain evidence="2 3">PL171</strain>
    </source>
</reference>
<feature type="compositionally biased region" description="Low complexity" evidence="1">
    <location>
        <begin position="317"/>
        <end position="332"/>
    </location>
</feature>